<dbReference type="Pfam" id="PF00149">
    <property type="entry name" value="Metallophos"/>
    <property type="match status" value="1"/>
</dbReference>
<dbReference type="PANTHER" id="PTHR13315:SF4">
    <property type="entry name" value="METALLOPHOSPHOESTERASE, ISOFORM E"/>
    <property type="match status" value="1"/>
</dbReference>
<feature type="transmembrane region" description="Helical" evidence="5">
    <location>
        <begin position="9"/>
        <end position="27"/>
    </location>
</feature>
<dbReference type="InterPro" id="IPR033308">
    <property type="entry name" value="PGAP5/Cdc1/Ted1"/>
</dbReference>
<feature type="domain" description="Calcineurin-like phosphoesterase" evidence="6">
    <location>
        <begin position="93"/>
        <end position="299"/>
    </location>
</feature>
<evidence type="ECO:0000256" key="2">
    <source>
        <dbReference type="ARBA" id="ARBA00022692"/>
    </source>
</evidence>
<accession>A0A8H5F2Y1</accession>
<name>A0A8H5F2Y1_9AGAR</name>
<dbReference type="GO" id="GO:0005783">
    <property type="term" value="C:endoplasmic reticulum"/>
    <property type="evidence" value="ECO:0007669"/>
    <property type="project" value="TreeGrafter"/>
</dbReference>
<protein>
    <recommendedName>
        <fullName evidence="6">Calcineurin-like phosphoesterase domain-containing protein</fullName>
    </recommendedName>
</protein>
<dbReference type="InterPro" id="IPR029052">
    <property type="entry name" value="Metallo-depent_PP-like"/>
</dbReference>
<reference evidence="7 8" key="1">
    <citation type="journal article" date="2020" name="ISME J.">
        <title>Uncovering the hidden diversity of litter-decomposition mechanisms in mushroom-forming fungi.</title>
        <authorList>
            <person name="Floudas D."/>
            <person name="Bentzer J."/>
            <person name="Ahren D."/>
            <person name="Johansson T."/>
            <person name="Persson P."/>
            <person name="Tunlid A."/>
        </authorList>
    </citation>
    <scope>NUCLEOTIDE SEQUENCE [LARGE SCALE GENOMIC DNA]</scope>
    <source>
        <strain evidence="7 8">CBS 101986</strain>
    </source>
</reference>
<keyword evidence="3 5" id="KW-1133">Transmembrane helix</keyword>
<evidence type="ECO:0000259" key="6">
    <source>
        <dbReference type="Pfam" id="PF00149"/>
    </source>
</evidence>
<dbReference type="GO" id="GO:0016787">
    <property type="term" value="F:hydrolase activity"/>
    <property type="evidence" value="ECO:0007669"/>
    <property type="project" value="InterPro"/>
</dbReference>
<evidence type="ECO:0000256" key="1">
    <source>
        <dbReference type="ARBA" id="ARBA00004141"/>
    </source>
</evidence>
<dbReference type="InterPro" id="IPR004843">
    <property type="entry name" value="Calcineurin-like_PHP"/>
</dbReference>
<organism evidence="7 8">
    <name type="scientific">Psilocybe cf. subviscida</name>
    <dbReference type="NCBI Taxonomy" id="2480587"/>
    <lineage>
        <taxon>Eukaryota</taxon>
        <taxon>Fungi</taxon>
        <taxon>Dikarya</taxon>
        <taxon>Basidiomycota</taxon>
        <taxon>Agaricomycotina</taxon>
        <taxon>Agaricomycetes</taxon>
        <taxon>Agaricomycetidae</taxon>
        <taxon>Agaricales</taxon>
        <taxon>Agaricineae</taxon>
        <taxon>Strophariaceae</taxon>
        <taxon>Psilocybe</taxon>
    </lineage>
</organism>
<keyword evidence="2 5" id="KW-0812">Transmembrane</keyword>
<dbReference type="PANTHER" id="PTHR13315">
    <property type="entry name" value="METALLO PHOSPHOESTERASE RELATED"/>
    <property type="match status" value="1"/>
</dbReference>
<dbReference type="GO" id="GO:0006506">
    <property type="term" value="P:GPI anchor biosynthetic process"/>
    <property type="evidence" value="ECO:0007669"/>
    <property type="project" value="InterPro"/>
</dbReference>
<dbReference type="Gene3D" id="3.60.21.10">
    <property type="match status" value="1"/>
</dbReference>
<keyword evidence="4 5" id="KW-0472">Membrane</keyword>
<evidence type="ECO:0000256" key="5">
    <source>
        <dbReference type="SAM" id="Phobius"/>
    </source>
</evidence>
<evidence type="ECO:0000313" key="7">
    <source>
        <dbReference type="EMBL" id="KAF5321719.1"/>
    </source>
</evidence>
<dbReference type="Proteomes" id="UP000567179">
    <property type="component" value="Unassembled WGS sequence"/>
</dbReference>
<comment type="caution">
    <text evidence="7">The sequence shown here is derived from an EMBL/GenBank/DDBJ whole genome shotgun (WGS) entry which is preliminary data.</text>
</comment>
<proteinExistence type="predicted"/>
<dbReference type="OrthoDB" id="5977743at2759"/>
<dbReference type="GO" id="GO:0016020">
    <property type="term" value="C:membrane"/>
    <property type="evidence" value="ECO:0007669"/>
    <property type="project" value="UniProtKB-SubCell"/>
</dbReference>
<evidence type="ECO:0000256" key="4">
    <source>
        <dbReference type="ARBA" id="ARBA00023136"/>
    </source>
</evidence>
<gene>
    <name evidence="7" type="ORF">D9619_001937</name>
</gene>
<dbReference type="SUPFAM" id="SSF56300">
    <property type="entry name" value="Metallo-dependent phosphatases"/>
    <property type="match status" value="1"/>
</dbReference>
<evidence type="ECO:0000313" key="8">
    <source>
        <dbReference type="Proteomes" id="UP000567179"/>
    </source>
</evidence>
<comment type="subcellular location">
    <subcellularLocation>
        <location evidence="1">Membrane</location>
        <topology evidence="1">Multi-pass membrane protein</topology>
    </subcellularLocation>
</comment>
<dbReference type="AlphaFoldDB" id="A0A8H5F2Y1"/>
<evidence type="ECO:0000256" key="3">
    <source>
        <dbReference type="ARBA" id="ARBA00022989"/>
    </source>
</evidence>
<sequence length="518" mass="58919">MASLFRRRVVINLLRAFWVIIIFWYEYGTFYSSVHDCNWPDLTLYPSDVGATYDANISHVLLVADPQIVDRYSYPSRNFLVAHLTRLIVDLNLRKNWKAAIEKKPDAIVFLGDMMDNGRDSMSDAEYESYFQRFQSIFKADASIPQYFIPGNHDTGLGRTEYFSPHAHSRYVNHFGSPNTEISIANHTLVLFDAPNYADEDSQRYGQGKKINQWVPRKGGSLEYMKAFAKANHSDPVILFSHIPLYRPDGKSCGPLREKGNIRPGVGPGYQNVLEKLSSQRLLEAFKPAIVFSGDDHDYCEYTHHLSLRNAPIQETKEVTVKTISMVMNVRRPGFQLLSLAPALLHSETSETLAERPCVLPDQLRIYLQLYIPSLITSLLIVFLVSLRHRSTFHNKADSNLAEVHLLSDIEEGTGDAVESTFTSSRRQPTSSGRLNSRMTTINPGWRIAPEERYSKSNSFNVSEWLCGFADVILSASGRSRGPSSRRSWLLTFLRDVRDVAVFPIATFIFITWWTVSN</sequence>
<feature type="transmembrane region" description="Helical" evidence="5">
    <location>
        <begin position="497"/>
        <end position="516"/>
    </location>
</feature>
<feature type="transmembrane region" description="Helical" evidence="5">
    <location>
        <begin position="366"/>
        <end position="387"/>
    </location>
</feature>
<dbReference type="EMBL" id="JAACJJ010000028">
    <property type="protein sequence ID" value="KAF5321719.1"/>
    <property type="molecule type" value="Genomic_DNA"/>
</dbReference>
<keyword evidence="8" id="KW-1185">Reference proteome</keyword>